<sequence>MKTHAIKSLLALTLTALSCASWAQANDPKATIADLDARLAKLGAAKLDGKEKAGDKEVPGIFFGTRKLNNNYDVVDDIKKKSGATATIFVKSGDEFIRVSTNVLTPEGKRGVGTPLARAKAYDAVSKGQGYCGDVDVLGTPFSACYNPVKDDKGAVIGVTYVGFKKN</sequence>
<dbReference type="SUPFAM" id="SSF103190">
    <property type="entry name" value="Sensory domain-like"/>
    <property type="match status" value="1"/>
</dbReference>
<dbReference type="PROSITE" id="PS51257">
    <property type="entry name" value="PROKAR_LIPOPROTEIN"/>
    <property type="match status" value="1"/>
</dbReference>
<evidence type="ECO:0000256" key="1">
    <source>
        <dbReference type="SAM" id="SignalP"/>
    </source>
</evidence>
<gene>
    <name evidence="3" type="ORF">ACG00Y_10735</name>
</gene>
<feature type="domain" description="Cache 3/Cache 2 fusion" evidence="2">
    <location>
        <begin position="48"/>
        <end position="166"/>
    </location>
</feature>
<keyword evidence="4" id="KW-1185">Reference proteome</keyword>
<feature type="signal peptide" evidence="1">
    <location>
        <begin position="1"/>
        <end position="25"/>
    </location>
</feature>
<keyword evidence="1" id="KW-0732">Signal</keyword>
<dbReference type="Proteomes" id="UP001606210">
    <property type="component" value="Unassembled WGS sequence"/>
</dbReference>
<evidence type="ECO:0000313" key="4">
    <source>
        <dbReference type="Proteomes" id="UP001606210"/>
    </source>
</evidence>
<dbReference type="InterPro" id="IPR029151">
    <property type="entry name" value="Sensor-like_sf"/>
</dbReference>
<accession>A0ABW7F1E3</accession>
<proteinExistence type="predicted"/>
<evidence type="ECO:0000313" key="3">
    <source>
        <dbReference type="EMBL" id="MFG6430393.1"/>
    </source>
</evidence>
<dbReference type="Pfam" id="PF17201">
    <property type="entry name" value="Cache_3-Cache_2"/>
    <property type="match status" value="1"/>
</dbReference>
<name>A0ABW7F1E3_9BURK</name>
<reference evidence="3 4" key="1">
    <citation type="submission" date="2024-08" db="EMBL/GenBank/DDBJ databases">
        <authorList>
            <person name="Lu H."/>
        </authorList>
    </citation>
    <scope>NUCLEOTIDE SEQUENCE [LARGE SCALE GENOMIC DNA]</scope>
    <source>
        <strain evidence="3 4">LYH14W</strain>
    </source>
</reference>
<dbReference type="EMBL" id="JBIGHV010000004">
    <property type="protein sequence ID" value="MFG6430393.1"/>
    <property type="molecule type" value="Genomic_DNA"/>
</dbReference>
<organism evidence="3 4">
    <name type="scientific">Pelomonas parva</name>
    <dbReference type="NCBI Taxonomy" id="3299032"/>
    <lineage>
        <taxon>Bacteria</taxon>
        <taxon>Pseudomonadati</taxon>
        <taxon>Pseudomonadota</taxon>
        <taxon>Betaproteobacteria</taxon>
        <taxon>Burkholderiales</taxon>
        <taxon>Sphaerotilaceae</taxon>
        <taxon>Roseateles</taxon>
    </lineage>
</organism>
<dbReference type="InterPro" id="IPR033462">
    <property type="entry name" value="Cache_3-Cache_2"/>
</dbReference>
<protein>
    <submittedName>
        <fullName evidence="3">Cache 3/Cache 2 fusion domain-containing protein</fullName>
    </submittedName>
</protein>
<dbReference type="RefSeq" id="WP_394478632.1">
    <property type="nucleotide sequence ID" value="NZ_JBIGHV010000004.1"/>
</dbReference>
<evidence type="ECO:0000259" key="2">
    <source>
        <dbReference type="Pfam" id="PF17201"/>
    </source>
</evidence>
<comment type="caution">
    <text evidence="3">The sequence shown here is derived from an EMBL/GenBank/DDBJ whole genome shotgun (WGS) entry which is preliminary data.</text>
</comment>
<feature type="chain" id="PRO_5045183896" evidence="1">
    <location>
        <begin position="26"/>
        <end position="167"/>
    </location>
</feature>